<dbReference type="CTD" id="108696541"/>
<dbReference type="Xenbase" id="XB-GENE-17336678">
    <property type="gene designation" value="morn1.L"/>
</dbReference>
<protein>
    <submittedName>
        <fullName evidence="3">MORN repeat-containing protein 1 isoform X1</fullName>
    </submittedName>
</protein>
<dbReference type="Proteomes" id="UP000186698">
    <property type="component" value="Chromosome 7L"/>
</dbReference>
<dbReference type="STRING" id="8355.A0A1L8FLZ1"/>
<name>A0A1L8FLZ1_XENLA</name>
<dbReference type="Pfam" id="PF02493">
    <property type="entry name" value="MORN"/>
    <property type="match status" value="8"/>
</dbReference>
<evidence type="ECO:0000313" key="4">
    <source>
        <dbReference type="Xenbase" id="XB-GENE-17336678"/>
    </source>
</evidence>
<dbReference type="PaxDb" id="8355-A0A1L8FLZ1"/>
<dbReference type="KEGG" id="xla:108696541"/>
<dbReference type="SMART" id="SM00698">
    <property type="entry name" value="MORN"/>
    <property type="match status" value="8"/>
</dbReference>
<dbReference type="Gene3D" id="2.20.110.10">
    <property type="entry name" value="Histone H3 K4-specific methyltransferase SET7/9 N-terminal domain"/>
    <property type="match status" value="3"/>
</dbReference>
<evidence type="ECO:0000313" key="3">
    <source>
        <dbReference type="RefSeq" id="XP_018081491.1"/>
    </source>
</evidence>
<dbReference type="OrthoDB" id="423343at2759"/>
<dbReference type="Bgee" id="108696541">
    <property type="expression patterns" value="Expressed in muscle tissue and 14 other cell types or tissues"/>
</dbReference>
<dbReference type="GeneID" id="108696541"/>
<keyword evidence="2" id="KW-1185">Reference proteome</keyword>
<accession>A0A1L8FLZ1</accession>
<reference evidence="3" key="1">
    <citation type="submission" date="2025-08" db="UniProtKB">
        <authorList>
            <consortium name="RefSeq"/>
        </authorList>
    </citation>
    <scope>IDENTIFICATION</scope>
    <source>
        <strain evidence="3">J_2021</strain>
        <tissue evidence="3">Erythrocytes</tissue>
    </source>
</reference>
<dbReference type="AGR" id="Xenbase:XB-GENE-17336678"/>
<evidence type="ECO:0000313" key="2">
    <source>
        <dbReference type="Proteomes" id="UP000186698"/>
    </source>
</evidence>
<dbReference type="RefSeq" id="XP_018081491.1">
    <property type="nucleotide sequence ID" value="XM_018226002.2"/>
</dbReference>
<proteinExistence type="predicted"/>
<keyword evidence="1" id="KW-0677">Repeat</keyword>
<gene>
    <name evidence="3 4" type="primary">morn1.L</name>
</gene>
<dbReference type="PANTHER" id="PTHR23084:SF263">
    <property type="entry name" value="MORN REPEAT-CONTAINING PROTEIN 1"/>
    <property type="match status" value="1"/>
</dbReference>
<dbReference type="PANTHER" id="PTHR23084">
    <property type="entry name" value="PHOSPHATIDYLINOSITOL-4-PHOSPHATE 5-KINASE RELATED"/>
    <property type="match status" value="1"/>
</dbReference>
<sequence>MAAPCKIRTSQHYTGGIKKQLRDGYGLYVYANSFFRYEGQWKSGKKHGHGKLLFKDGSFYEGEFVDGEITGNGLRYWASSGNKYSGEFQAGELHGYGVMQYKDGGRYEGEFVFGIREGHGLLVDKEGKTYSGAFHNNKKYGAGQMKFMNGDNYEGDWILDQRQGHGVLHCADGSIYEGQWRNDVFNGQGIMIHCSGVIYDGLWINGHPAVAAKKMVILGEDIINFIQGSPSTVHIQLQTEEGETVNNENGRVLKISAGIKYLQPIRSQTPSFLELIEDLEEKPFQTPFGYECINYPLTQTVSRNQDQKDTVPFNSQSRSVSCGISLLSKDSISEHGSVASQETESALNSFGESEYPEISVTTDEMYLPPSNVRVEAGCAVFKDIMPGPPPSKVQHLLSINETDKNKGKKPSKISAEKMTVSQEKIEDSRSETIMKERKVKKENQLQDSNLVRPGEYIIIMVEDVTVPPFLGYTLPPVFKLTRVLLEKPKGKTSRKETLKIASM</sequence>
<dbReference type="InterPro" id="IPR003409">
    <property type="entry name" value="MORN"/>
</dbReference>
<evidence type="ECO:0000256" key="1">
    <source>
        <dbReference type="ARBA" id="ARBA00022737"/>
    </source>
</evidence>
<dbReference type="SUPFAM" id="SSF82185">
    <property type="entry name" value="Histone H3 K4-specific methyltransferase SET7/9 N-terminal domain"/>
    <property type="match status" value="2"/>
</dbReference>
<dbReference type="OMA" id="GEYVIMI"/>
<organism evidence="2 3">
    <name type="scientific">Xenopus laevis</name>
    <name type="common">African clawed frog</name>
    <dbReference type="NCBI Taxonomy" id="8355"/>
    <lineage>
        <taxon>Eukaryota</taxon>
        <taxon>Metazoa</taxon>
        <taxon>Chordata</taxon>
        <taxon>Craniata</taxon>
        <taxon>Vertebrata</taxon>
        <taxon>Euteleostomi</taxon>
        <taxon>Amphibia</taxon>
        <taxon>Batrachia</taxon>
        <taxon>Anura</taxon>
        <taxon>Pipoidea</taxon>
        <taxon>Pipidae</taxon>
        <taxon>Xenopodinae</taxon>
        <taxon>Xenopus</taxon>
        <taxon>Xenopus</taxon>
    </lineage>
</organism>
<dbReference type="AlphaFoldDB" id="A0A1L8FLZ1"/>